<feature type="domain" description="CRISPR-associated protein Cas6 C-terminal" evidence="1">
    <location>
        <begin position="228"/>
        <end position="330"/>
    </location>
</feature>
<accession>A0A850SWS9</accession>
<proteinExistence type="predicted"/>
<dbReference type="RefSeq" id="WP_178365322.1">
    <property type="nucleotide sequence ID" value="NZ_JACADJ010000005.1"/>
</dbReference>
<dbReference type="EMBL" id="JACADJ010000005">
    <property type="protein sequence ID" value="NWH03863.1"/>
    <property type="molecule type" value="Genomic_DNA"/>
</dbReference>
<reference evidence="2 3" key="1">
    <citation type="submission" date="2020-06" db="EMBL/GenBank/DDBJ databases">
        <title>High-quality draft genome of sulfate reducer Desulfobacter latus type strain AcrS2 isolated from marine sediment.</title>
        <authorList>
            <person name="Hoppe M."/>
            <person name="Larsen C.K."/>
            <person name="Marshall I.P.G."/>
            <person name="Schramm A."/>
            <person name="Marietou A.G."/>
        </authorList>
    </citation>
    <scope>NUCLEOTIDE SEQUENCE [LARGE SCALE GENOMIC DNA]</scope>
    <source>
        <strain evidence="2 3">AcRS2</strain>
    </source>
</reference>
<dbReference type="AlphaFoldDB" id="A0A850SWS9"/>
<dbReference type="Pfam" id="PF10040">
    <property type="entry name" value="CRISPR_Cas6"/>
    <property type="match status" value="1"/>
</dbReference>
<comment type="caution">
    <text evidence="2">The sequence shown here is derived from an EMBL/GenBank/DDBJ whole genome shotgun (WGS) entry which is preliminary data.</text>
</comment>
<name>A0A850SWS9_9BACT</name>
<protein>
    <submittedName>
        <fullName evidence="2">CRISPR system precrRNA processing endoribonuclease RAMP protein Cas6</fullName>
    </submittedName>
</protein>
<evidence type="ECO:0000259" key="1">
    <source>
        <dbReference type="Pfam" id="PF10040"/>
    </source>
</evidence>
<evidence type="ECO:0000313" key="2">
    <source>
        <dbReference type="EMBL" id="NWH03863.1"/>
    </source>
</evidence>
<dbReference type="InterPro" id="IPR019267">
    <property type="entry name" value="CRISPR-assoc_Cas6_C"/>
</dbReference>
<gene>
    <name evidence="2" type="primary">cas6</name>
    <name evidence="2" type="ORF">HXW94_02455</name>
</gene>
<dbReference type="Gene3D" id="3.30.70.1900">
    <property type="match status" value="1"/>
</dbReference>
<evidence type="ECO:0000313" key="3">
    <source>
        <dbReference type="Proteomes" id="UP000553343"/>
    </source>
</evidence>
<dbReference type="Proteomes" id="UP000553343">
    <property type="component" value="Unassembled WGS sequence"/>
</dbReference>
<sequence length="340" mass="37904">MPELSPNLPYDISPLLDLKIARFRLPFRTEIAGEALDIIPHFRSRLGLILKQRFCPHMDFTQIDCEYCDRRMVCCYSLMFTPTCAVIETAGSSRKRCHADPPRPYTLNLSLPTRDRPASLVLTLIGEQAINFSRPMLESLSQASAVPASSIKTTPSHWQALLPLKDALGRGLAVTEGSVAPEENRGDFLKNWIRALPDPGLGKSRSGKDLMELIFTSPVQDKRLERGIGLSPLLKSIVGRLRDLKRIYHPDNAMGTLPESFFKSAREVTVFTHLSLKKATWFSKHRNRPISLGGFTGEMMLKGDLSPYIPILAVGYFLGIGSKTVYGLGRFITDGWNGSE</sequence>
<organism evidence="2 3">
    <name type="scientific">Desulfobacter latus</name>
    <dbReference type="NCBI Taxonomy" id="2292"/>
    <lineage>
        <taxon>Bacteria</taxon>
        <taxon>Pseudomonadati</taxon>
        <taxon>Thermodesulfobacteriota</taxon>
        <taxon>Desulfobacteria</taxon>
        <taxon>Desulfobacterales</taxon>
        <taxon>Desulfobacteraceae</taxon>
        <taxon>Desulfobacter</taxon>
    </lineage>
</organism>
<keyword evidence="3" id="KW-1185">Reference proteome</keyword>